<sequence>MWPFSLTSSSIRMALLSLTAVAGRPERGLSCTLVSPSFLFRTQFATVARQQASSPKRLTNLWWIVFTDMPSSAKAKTIRRCETLSPYALAILKPSEITAATTAAVSAGAADDVAAEAGGRRALNSLSNVTNHQQQQPQQQKRRASKRKSVVAFSEGNASQRVVGPNKKSRRAAARQRNPIDAENGFKLSQESNLGIGGLFSSSQPQQQEAAPIVAPAPAPEIPLALYQELAKKDSILSVLPGNGQYLDHYPYVLESFFMDQDLEENYRRELPLVDFLQQQQQSSQSLSSSGGLRWDMLRVLLDWLVNAHESLELNYETLYLTVKLIYMYLSRRHKGLAKQSLQLLAISALWIASKKEELFAVQLRQLTCLTLDAYSNRQVLAMEQQILAAVEFRISWPLSYNFLRRFLRVIDHDNQAMAYLARYLLELTLLDHQLNLERESAKAAAALWLARAQLGMQPVWPQHLSYSTAWTELELMPIVRQINALSAKQLAPDGPRPQSTTFLKYSNAIFRKVALTPALPADSDLLKLDGQPSE</sequence>
<dbReference type="Pfam" id="PF00134">
    <property type="entry name" value="Cyclin_N"/>
    <property type="match status" value="1"/>
</dbReference>
<keyword evidence="2" id="KW-0498">Mitosis</keyword>
<accession>A0A1I8I5Q3</accession>
<dbReference type="InterPro" id="IPR039361">
    <property type="entry name" value="Cyclin"/>
</dbReference>
<dbReference type="AlphaFoldDB" id="A0A1I8I5Q3"/>
<dbReference type="InterPro" id="IPR013763">
    <property type="entry name" value="Cyclin-like_dom"/>
</dbReference>
<dbReference type="InterPro" id="IPR004367">
    <property type="entry name" value="Cyclin_C-dom"/>
</dbReference>
<feature type="domain" description="Cyclin C-terminal" evidence="9">
    <location>
        <begin position="398"/>
        <end position="520"/>
    </location>
</feature>
<dbReference type="InterPro" id="IPR006671">
    <property type="entry name" value="Cyclin_N"/>
</dbReference>
<reference evidence="11" key="1">
    <citation type="submission" date="2016-11" db="UniProtKB">
        <authorList>
            <consortium name="WormBaseParasite"/>
        </authorList>
    </citation>
    <scope>IDENTIFICATION</scope>
</reference>
<evidence type="ECO:0000313" key="11">
    <source>
        <dbReference type="WBParaSite" id="maker-uti_cns_0010081-snap-gene-0.1-mRNA-1"/>
    </source>
</evidence>
<comment type="similarity">
    <text evidence="5">Belongs to the cyclin family.</text>
</comment>
<dbReference type="Pfam" id="PF02984">
    <property type="entry name" value="Cyclin_C"/>
    <property type="match status" value="1"/>
</dbReference>
<dbReference type="InterPro" id="IPR036915">
    <property type="entry name" value="Cyclin-like_sf"/>
</dbReference>
<evidence type="ECO:0000256" key="1">
    <source>
        <dbReference type="ARBA" id="ARBA00022618"/>
    </source>
</evidence>
<keyword evidence="3 5" id="KW-0195">Cyclin</keyword>
<evidence type="ECO:0000256" key="4">
    <source>
        <dbReference type="ARBA" id="ARBA00023306"/>
    </source>
</evidence>
<organism evidence="10 11">
    <name type="scientific">Macrostomum lignano</name>
    <dbReference type="NCBI Taxonomy" id="282301"/>
    <lineage>
        <taxon>Eukaryota</taxon>
        <taxon>Metazoa</taxon>
        <taxon>Spiralia</taxon>
        <taxon>Lophotrochozoa</taxon>
        <taxon>Platyhelminthes</taxon>
        <taxon>Rhabditophora</taxon>
        <taxon>Macrostomorpha</taxon>
        <taxon>Macrostomida</taxon>
        <taxon>Macrostomidae</taxon>
        <taxon>Macrostomum</taxon>
    </lineage>
</organism>
<evidence type="ECO:0000256" key="5">
    <source>
        <dbReference type="RuleBase" id="RU000383"/>
    </source>
</evidence>
<protein>
    <submittedName>
        <fullName evidence="11">G2/mitotic-specific cyclin-B3</fullName>
    </submittedName>
</protein>
<dbReference type="SMART" id="SM00385">
    <property type="entry name" value="CYCLIN"/>
    <property type="match status" value="2"/>
</dbReference>
<keyword evidence="4" id="KW-0131">Cell cycle</keyword>
<feature type="region of interest" description="Disordered" evidence="6">
    <location>
        <begin position="127"/>
        <end position="187"/>
    </location>
</feature>
<keyword evidence="7" id="KW-0732">Signal</keyword>
<evidence type="ECO:0000256" key="6">
    <source>
        <dbReference type="SAM" id="MobiDB-lite"/>
    </source>
</evidence>
<evidence type="ECO:0000313" key="10">
    <source>
        <dbReference type="Proteomes" id="UP000095280"/>
    </source>
</evidence>
<feature type="domain" description="Cyclin-like" evidence="8">
    <location>
        <begin position="303"/>
        <end position="389"/>
    </location>
</feature>
<evidence type="ECO:0000259" key="9">
    <source>
        <dbReference type="SMART" id="SM01332"/>
    </source>
</evidence>
<dbReference type="Gene3D" id="1.10.472.10">
    <property type="entry name" value="Cyclin-like"/>
    <property type="match status" value="2"/>
</dbReference>
<feature type="compositionally biased region" description="Basic residues" evidence="6">
    <location>
        <begin position="140"/>
        <end position="149"/>
    </location>
</feature>
<dbReference type="FunFam" id="1.10.472.10:FF:000001">
    <property type="entry name" value="G2/mitotic-specific cyclin"/>
    <property type="match status" value="1"/>
</dbReference>
<dbReference type="SUPFAM" id="SSF47954">
    <property type="entry name" value="Cyclin-like"/>
    <property type="match status" value="2"/>
</dbReference>
<feature type="chain" id="PRO_5009320774" evidence="7">
    <location>
        <begin position="24"/>
        <end position="535"/>
    </location>
</feature>
<dbReference type="PANTHER" id="PTHR10177">
    <property type="entry name" value="CYCLINS"/>
    <property type="match status" value="1"/>
</dbReference>
<feature type="signal peptide" evidence="7">
    <location>
        <begin position="1"/>
        <end position="23"/>
    </location>
</feature>
<dbReference type="Proteomes" id="UP000095280">
    <property type="component" value="Unplaced"/>
</dbReference>
<dbReference type="SMART" id="SM01332">
    <property type="entry name" value="Cyclin_C"/>
    <property type="match status" value="1"/>
</dbReference>
<dbReference type="GO" id="GO:0051301">
    <property type="term" value="P:cell division"/>
    <property type="evidence" value="ECO:0007669"/>
    <property type="project" value="UniProtKB-KW"/>
</dbReference>
<proteinExistence type="inferred from homology"/>
<evidence type="ECO:0000259" key="8">
    <source>
        <dbReference type="SMART" id="SM00385"/>
    </source>
</evidence>
<keyword evidence="1" id="KW-0132">Cell division</keyword>
<evidence type="ECO:0000256" key="2">
    <source>
        <dbReference type="ARBA" id="ARBA00022776"/>
    </source>
</evidence>
<keyword evidence="10" id="KW-1185">Reference proteome</keyword>
<evidence type="ECO:0000256" key="3">
    <source>
        <dbReference type="ARBA" id="ARBA00023127"/>
    </source>
</evidence>
<name>A0A1I8I5Q3_9PLAT</name>
<evidence type="ECO:0000256" key="7">
    <source>
        <dbReference type="SAM" id="SignalP"/>
    </source>
</evidence>
<feature type="domain" description="Cyclin-like" evidence="8">
    <location>
        <begin position="402"/>
        <end position="485"/>
    </location>
</feature>
<dbReference type="WBParaSite" id="maker-uti_cns_0010081-snap-gene-0.1-mRNA-1">
    <property type="protein sequence ID" value="maker-uti_cns_0010081-snap-gene-0.1-mRNA-1"/>
    <property type="gene ID" value="maker-uti_cns_0010081-snap-gene-0.1"/>
</dbReference>